<name>A0A9N8EPK3_9STRA</name>
<feature type="region of interest" description="Disordered" evidence="2">
    <location>
        <begin position="136"/>
        <end position="292"/>
    </location>
</feature>
<protein>
    <recommendedName>
        <fullName evidence="3">PH domain-containing protein</fullName>
    </recommendedName>
</protein>
<feature type="region of interest" description="Disordered" evidence="2">
    <location>
        <begin position="771"/>
        <end position="818"/>
    </location>
</feature>
<feature type="compositionally biased region" description="Low complexity" evidence="2">
    <location>
        <begin position="802"/>
        <end position="811"/>
    </location>
</feature>
<feature type="compositionally biased region" description="Low complexity" evidence="2">
    <location>
        <begin position="151"/>
        <end position="171"/>
    </location>
</feature>
<feature type="coiled-coil region" evidence="1">
    <location>
        <begin position="343"/>
        <end position="403"/>
    </location>
</feature>
<evidence type="ECO:0000256" key="2">
    <source>
        <dbReference type="SAM" id="MobiDB-lite"/>
    </source>
</evidence>
<reference evidence="4" key="1">
    <citation type="submission" date="2020-06" db="EMBL/GenBank/DDBJ databases">
        <authorList>
            <consortium name="Plant Systems Biology data submission"/>
        </authorList>
    </citation>
    <scope>NUCLEOTIDE SEQUENCE</scope>
    <source>
        <strain evidence="4">D6</strain>
    </source>
</reference>
<comment type="caution">
    <text evidence="4">The sequence shown here is derived from an EMBL/GenBank/DDBJ whole genome shotgun (WGS) entry which is preliminary data.</text>
</comment>
<feature type="compositionally biased region" description="Low complexity" evidence="2">
    <location>
        <begin position="1"/>
        <end position="19"/>
    </location>
</feature>
<feature type="compositionally biased region" description="Low complexity" evidence="2">
    <location>
        <begin position="191"/>
        <end position="219"/>
    </location>
</feature>
<dbReference type="Pfam" id="PF00169">
    <property type="entry name" value="PH"/>
    <property type="match status" value="1"/>
</dbReference>
<dbReference type="InterPro" id="IPR001849">
    <property type="entry name" value="PH_domain"/>
</dbReference>
<feature type="compositionally biased region" description="Polar residues" evidence="2">
    <location>
        <begin position="40"/>
        <end position="51"/>
    </location>
</feature>
<evidence type="ECO:0000313" key="5">
    <source>
        <dbReference type="Proteomes" id="UP001153069"/>
    </source>
</evidence>
<feature type="region of interest" description="Disordered" evidence="2">
    <location>
        <begin position="1"/>
        <end position="51"/>
    </location>
</feature>
<proteinExistence type="predicted"/>
<dbReference type="EMBL" id="CAICTM010001293">
    <property type="protein sequence ID" value="CAB9522365.1"/>
    <property type="molecule type" value="Genomic_DNA"/>
</dbReference>
<keyword evidence="5" id="KW-1185">Reference proteome</keyword>
<feature type="compositionally biased region" description="Low complexity" evidence="2">
    <location>
        <begin position="510"/>
        <end position="520"/>
    </location>
</feature>
<dbReference type="CDD" id="cd00821">
    <property type="entry name" value="PH"/>
    <property type="match status" value="1"/>
</dbReference>
<dbReference type="OrthoDB" id="49637at2759"/>
<dbReference type="PROSITE" id="PS50003">
    <property type="entry name" value="PH_DOMAIN"/>
    <property type="match status" value="1"/>
</dbReference>
<feature type="region of interest" description="Disordered" evidence="2">
    <location>
        <begin position="504"/>
        <end position="530"/>
    </location>
</feature>
<feature type="compositionally biased region" description="Low complexity" evidence="2">
    <location>
        <begin position="264"/>
        <end position="292"/>
    </location>
</feature>
<evidence type="ECO:0000259" key="3">
    <source>
        <dbReference type="PROSITE" id="PS50003"/>
    </source>
</evidence>
<dbReference type="SMART" id="SM00233">
    <property type="entry name" value="PH"/>
    <property type="match status" value="1"/>
</dbReference>
<feature type="domain" description="PH" evidence="3">
    <location>
        <begin position="873"/>
        <end position="978"/>
    </location>
</feature>
<dbReference type="SUPFAM" id="SSF50729">
    <property type="entry name" value="PH domain-like"/>
    <property type="match status" value="1"/>
</dbReference>
<gene>
    <name evidence="4" type="ORF">SEMRO_1295_G260240.1</name>
</gene>
<dbReference type="Gene3D" id="2.30.29.30">
    <property type="entry name" value="Pleckstrin-homology domain (PH domain)/Phosphotyrosine-binding domain (PTB)"/>
    <property type="match status" value="1"/>
</dbReference>
<feature type="region of interest" description="Disordered" evidence="2">
    <location>
        <begin position="97"/>
        <end position="120"/>
    </location>
</feature>
<accession>A0A9N8EPK3</accession>
<dbReference type="AlphaFoldDB" id="A0A9N8EPK3"/>
<feature type="compositionally biased region" description="Low complexity" evidence="2">
    <location>
        <begin position="28"/>
        <end position="39"/>
    </location>
</feature>
<evidence type="ECO:0000256" key="1">
    <source>
        <dbReference type="SAM" id="Coils"/>
    </source>
</evidence>
<organism evidence="4 5">
    <name type="scientific">Seminavis robusta</name>
    <dbReference type="NCBI Taxonomy" id="568900"/>
    <lineage>
        <taxon>Eukaryota</taxon>
        <taxon>Sar</taxon>
        <taxon>Stramenopiles</taxon>
        <taxon>Ochrophyta</taxon>
        <taxon>Bacillariophyta</taxon>
        <taxon>Bacillariophyceae</taxon>
        <taxon>Bacillariophycidae</taxon>
        <taxon>Naviculales</taxon>
        <taxon>Naviculaceae</taxon>
        <taxon>Seminavis</taxon>
    </lineage>
</organism>
<dbReference type="InterPro" id="IPR011993">
    <property type="entry name" value="PH-like_dom_sf"/>
</dbReference>
<sequence>MKQAQAPSTKSAQKSASQKPKAKSKVGSKSNKPPSKQQKATSTPMIATASANMAPDTSSLLGGIWIDAPSSGSNGTDVDVDTVISEITHDLTAFAADSAKKPVSKPTTSKPDNKPPVANADALMEELLNCLNGATGRATPAKAAGIKKKAPTTPSTAQSTPDRPVKAAPAAAKKRTSKSSDSVAITNKSLSTAGSATATATGATASTTTTAKQSTKVKPPATPTPQKKKAPTMGMDVSPNPHVRKPKPAPTTAASAVPKPPKAAPKTTGMAMMKTPPPTTATTTSPNNNSNNLGLSELSKQLRVQRAKNEWQHQEIARLERQIRILSDLKGVSVADLRFSLESACQEEAHGELRNQVQSLQAQLEALQTQRDATRRRASTATTEAAQSKIATLQLRIGELEEVDHAKQAELQGLYQQLQGQSQKTTTLQTTNDQLAGRLQQFENIAKQYIQDLEGITGERDTLRQQVAALSQQLHDQKHQQELAQAMKNIEDELDKEKKRKQAYLNQARQQHQQQQQQQHSANARGPAVNNRLSGSQLAAIQGVVGRQAGVPVMSPRAGDAATIATNVIPDDVMSLSTASQSVSVVPSNPFEGLEDDVSHLGADDMSVHTFDALMMNGLSEEQAKEALAKDAKITELYEELRGHATKASQLQTLCANQKMHLDRFAQELNEKQGLLKSTQNNYNFAKSEHDSLYQRFCDVELQLRVEQEKVEGLERNLNARVNESQLRDEQMKCRFQVQTERIADLEQQQQSLYAAFQLLQQEVRAQDSEHKTLKSSLDEADSEVARQLRESEVGGNDRRSSLSSPMDMSSQRNVVSSQRNVFDVPSSGGEYGGDFSTVTATEVSPYADMHESTSSLYVPTELTPQQQGIDHPMQMYGYLWKLDKIKGWKRRFFALYGEGGVYQMTYSDGPKERVKGTISNITMGVSTVAETNKSIKKPFSFVLHVDPLRHGAPVLYAAAPDAANFNKWMSALKAATIRPEDSMFMSQANLSAEAQVEADMEVARQMSVGDLNYNSSANDADAQIEADHLMAMRLSIQNQPNQAYA</sequence>
<keyword evidence="1" id="KW-0175">Coiled coil</keyword>
<feature type="compositionally biased region" description="Basic and acidic residues" evidence="2">
    <location>
        <begin position="784"/>
        <end position="801"/>
    </location>
</feature>
<evidence type="ECO:0000313" key="4">
    <source>
        <dbReference type="EMBL" id="CAB9522365.1"/>
    </source>
</evidence>
<dbReference type="Proteomes" id="UP001153069">
    <property type="component" value="Unassembled WGS sequence"/>
</dbReference>